<evidence type="ECO:0000313" key="3">
    <source>
        <dbReference type="Proteomes" id="UP001225644"/>
    </source>
</evidence>
<evidence type="ECO:0000313" key="2">
    <source>
        <dbReference type="EMBL" id="MDQ0286800.1"/>
    </source>
</evidence>
<name>A0ABU0B264_9FIRM</name>
<dbReference type="InterPro" id="IPR008490">
    <property type="entry name" value="Transposase_InsH_N"/>
</dbReference>
<keyword evidence="3" id="KW-1185">Reference proteome</keyword>
<comment type="caution">
    <text evidence="2">The sequence shown here is derived from an EMBL/GenBank/DDBJ whole genome shotgun (WGS) entry which is preliminary data.</text>
</comment>
<dbReference type="EMBL" id="JAUSUX010000014">
    <property type="protein sequence ID" value="MDQ0286800.1"/>
    <property type="molecule type" value="Genomic_DNA"/>
</dbReference>
<dbReference type="Proteomes" id="UP001225644">
    <property type="component" value="Unassembled WGS sequence"/>
</dbReference>
<sequence>MMGYQVHQPKISYQFSLDERVPKNHILREINRVTDSSFIRDYVRPFYSHTGVPSVDPVVILQELPSSVAYTG</sequence>
<feature type="domain" description="Transposase InsH N-terminal" evidence="1">
    <location>
        <begin position="16"/>
        <end position="62"/>
    </location>
</feature>
<dbReference type="Pfam" id="PF05598">
    <property type="entry name" value="DUF772"/>
    <property type="match status" value="1"/>
</dbReference>
<reference evidence="2 3" key="1">
    <citation type="submission" date="2023-07" db="EMBL/GenBank/DDBJ databases">
        <title>Genomic Encyclopedia of Type Strains, Phase IV (KMG-IV): sequencing the most valuable type-strain genomes for metagenomic binning, comparative biology and taxonomic classification.</title>
        <authorList>
            <person name="Goeker M."/>
        </authorList>
    </citation>
    <scope>NUCLEOTIDE SEQUENCE [LARGE SCALE GENOMIC DNA]</scope>
    <source>
        <strain evidence="2 3">DSM 12396</strain>
    </source>
</reference>
<proteinExistence type="predicted"/>
<dbReference type="RefSeq" id="WP_307402411.1">
    <property type="nucleotide sequence ID" value="NZ_JAUSUX010000014.1"/>
</dbReference>
<gene>
    <name evidence="2" type="ORF">J2Z49_001917</name>
</gene>
<protein>
    <submittedName>
        <fullName evidence="2">Transposase</fullName>
    </submittedName>
</protein>
<evidence type="ECO:0000259" key="1">
    <source>
        <dbReference type="Pfam" id="PF05598"/>
    </source>
</evidence>
<organism evidence="2 3">
    <name type="scientific">Desulfofundulus luciae</name>
    <dbReference type="NCBI Taxonomy" id="74702"/>
    <lineage>
        <taxon>Bacteria</taxon>
        <taxon>Bacillati</taxon>
        <taxon>Bacillota</taxon>
        <taxon>Clostridia</taxon>
        <taxon>Eubacteriales</taxon>
        <taxon>Peptococcaceae</taxon>
        <taxon>Desulfofundulus</taxon>
    </lineage>
</organism>
<accession>A0ABU0B264</accession>